<dbReference type="AlphaFoldDB" id="A0A9P8N0S3"/>
<organism evidence="2 3">
    <name type="scientific">Hirsutella rhossiliensis</name>
    <dbReference type="NCBI Taxonomy" id="111463"/>
    <lineage>
        <taxon>Eukaryota</taxon>
        <taxon>Fungi</taxon>
        <taxon>Dikarya</taxon>
        <taxon>Ascomycota</taxon>
        <taxon>Pezizomycotina</taxon>
        <taxon>Sordariomycetes</taxon>
        <taxon>Hypocreomycetidae</taxon>
        <taxon>Hypocreales</taxon>
        <taxon>Ophiocordycipitaceae</taxon>
        <taxon>Hirsutella</taxon>
    </lineage>
</organism>
<evidence type="ECO:0000313" key="2">
    <source>
        <dbReference type="EMBL" id="KAH0964734.1"/>
    </source>
</evidence>
<evidence type="ECO:0000256" key="1">
    <source>
        <dbReference type="SAM" id="MobiDB-lite"/>
    </source>
</evidence>
<sequence length="238" mass="27026">MASSSQPFLTPEDRIESNMDTPDDEPKTSRKHAKSRKTRRLYTTTQVTVYFLAAWGFVSLCLEAAQRILTEPPLAAKPDPYHPETLALDLNICDCGTTIAEALSRDCIYDTMATAWLPPYCRDEELTAEFDRAGPGPEGAWSYFADANGTIPLNKTQMGELGETGGTFWASRNWHIAHCVFYWQKYWRIRKTGRVMEKRFDTLAHVKHCSRLILNPMPDHFFLLEVPVTMNSSKEIAA</sequence>
<dbReference type="RefSeq" id="XP_044722247.1">
    <property type="nucleotide sequence ID" value="XM_044863633.1"/>
</dbReference>
<dbReference type="Proteomes" id="UP000824596">
    <property type="component" value="Unassembled WGS sequence"/>
</dbReference>
<protein>
    <submittedName>
        <fullName evidence="2">Uncharacterized protein</fullName>
    </submittedName>
</protein>
<dbReference type="OrthoDB" id="3501153at2759"/>
<keyword evidence="3" id="KW-1185">Reference proteome</keyword>
<evidence type="ECO:0000313" key="3">
    <source>
        <dbReference type="Proteomes" id="UP000824596"/>
    </source>
</evidence>
<accession>A0A9P8N0S3</accession>
<dbReference type="EMBL" id="JAIZPD010000004">
    <property type="protein sequence ID" value="KAH0964734.1"/>
    <property type="molecule type" value="Genomic_DNA"/>
</dbReference>
<dbReference type="PANTHER" id="PTHR35896:SF3">
    <property type="entry name" value="MAJOR FACILITATOR SUPERFAMILY TRANSPORTER"/>
    <property type="match status" value="1"/>
</dbReference>
<dbReference type="GeneID" id="68354291"/>
<comment type="caution">
    <text evidence="2">The sequence shown here is derived from an EMBL/GenBank/DDBJ whole genome shotgun (WGS) entry which is preliminary data.</text>
</comment>
<reference evidence="2" key="1">
    <citation type="submission" date="2021-09" db="EMBL/GenBank/DDBJ databases">
        <title>A high-quality genome of the endoparasitic fungus Hirsutella rhossiliensis with a comparison of Hirsutella genomes reveals transposable elements contributing to genome size variation.</title>
        <authorList>
            <person name="Lin R."/>
            <person name="Jiao Y."/>
            <person name="Sun X."/>
            <person name="Ling J."/>
            <person name="Xie B."/>
            <person name="Cheng X."/>
        </authorList>
    </citation>
    <scope>NUCLEOTIDE SEQUENCE</scope>
    <source>
        <strain evidence="2">HR02</strain>
    </source>
</reference>
<proteinExistence type="predicted"/>
<feature type="region of interest" description="Disordered" evidence="1">
    <location>
        <begin position="1"/>
        <end position="37"/>
    </location>
</feature>
<dbReference type="PANTHER" id="PTHR35896">
    <property type="entry name" value="IG-LIKE DOMAIN-CONTAINING PROTEIN"/>
    <property type="match status" value="1"/>
</dbReference>
<gene>
    <name evidence="2" type="ORF">HRG_05162</name>
</gene>
<dbReference type="InterPro" id="IPR053008">
    <property type="entry name" value="Phomopsin_biosynth_assoc"/>
</dbReference>
<name>A0A9P8N0S3_9HYPO</name>